<protein>
    <recommendedName>
        <fullName evidence="3 15">Guanylate cyclase</fullName>
        <ecNumber evidence="3 15">4.6.1.2</ecNumber>
    </recommendedName>
</protein>
<evidence type="ECO:0000256" key="16">
    <source>
        <dbReference type="SAM" id="MobiDB-lite"/>
    </source>
</evidence>
<evidence type="ECO:0000313" key="20">
    <source>
        <dbReference type="EMBL" id="KZS20192.1"/>
    </source>
</evidence>
<keyword evidence="4 17" id="KW-0812">Transmembrane</keyword>
<feature type="transmembrane region" description="Helical" evidence="17">
    <location>
        <begin position="16"/>
        <end position="36"/>
    </location>
</feature>
<gene>
    <name evidence="20" type="ORF">APZ42_013203</name>
</gene>
<dbReference type="Pfam" id="PF00211">
    <property type="entry name" value="Guanylate_cyc"/>
    <property type="match status" value="1"/>
</dbReference>
<dbReference type="PROSITE" id="PS50125">
    <property type="entry name" value="GUANYLATE_CYCLASE_2"/>
    <property type="match status" value="1"/>
</dbReference>
<evidence type="ECO:0000256" key="1">
    <source>
        <dbReference type="ARBA" id="ARBA00001436"/>
    </source>
</evidence>
<dbReference type="InterPro" id="IPR011009">
    <property type="entry name" value="Kinase-like_dom_sf"/>
</dbReference>
<dbReference type="PANTHER" id="PTHR11920:SF501">
    <property type="entry name" value="GUANYLATE CYCLASE 32E"/>
    <property type="match status" value="1"/>
</dbReference>
<keyword evidence="12 14" id="KW-0456">Lyase</keyword>
<evidence type="ECO:0000256" key="13">
    <source>
        <dbReference type="ARBA" id="ARBA00023293"/>
    </source>
</evidence>
<dbReference type="EMBL" id="LRGB01000243">
    <property type="protein sequence ID" value="KZS20192.1"/>
    <property type="molecule type" value="Genomic_DNA"/>
</dbReference>
<dbReference type="FunFam" id="3.30.70.1230:FF:000054">
    <property type="entry name" value="Guanylate cyclase"/>
    <property type="match status" value="1"/>
</dbReference>
<dbReference type="GO" id="GO:0035556">
    <property type="term" value="P:intracellular signal transduction"/>
    <property type="evidence" value="ECO:0007669"/>
    <property type="project" value="InterPro"/>
</dbReference>
<proteinExistence type="inferred from homology"/>
<dbReference type="InterPro" id="IPR029787">
    <property type="entry name" value="Nucleotide_cyclase"/>
</dbReference>
<dbReference type="Gene3D" id="3.40.50.2300">
    <property type="match status" value="2"/>
</dbReference>
<dbReference type="GO" id="GO:0004383">
    <property type="term" value="F:guanylate cyclase activity"/>
    <property type="evidence" value="ECO:0007669"/>
    <property type="project" value="UniProtKB-EC"/>
</dbReference>
<dbReference type="GO" id="GO:0005524">
    <property type="term" value="F:ATP binding"/>
    <property type="evidence" value="ECO:0007669"/>
    <property type="project" value="InterPro"/>
</dbReference>
<comment type="similarity">
    <text evidence="14">Belongs to the adenylyl cyclase class-4/guanylyl cyclase family.</text>
</comment>
<evidence type="ECO:0000259" key="19">
    <source>
        <dbReference type="PROSITE" id="PS50125"/>
    </source>
</evidence>
<evidence type="ECO:0000313" key="21">
    <source>
        <dbReference type="Proteomes" id="UP000076858"/>
    </source>
</evidence>
<comment type="caution">
    <text evidence="20">The sequence shown here is derived from an EMBL/GenBank/DDBJ whole genome shotgun (WGS) entry which is preliminary data.</text>
</comment>
<dbReference type="GO" id="GO:0004016">
    <property type="term" value="F:adenylate cyclase activity"/>
    <property type="evidence" value="ECO:0007669"/>
    <property type="project" value="TreeGrafter"/>
</dbReference>
<evidence type="ECO:0000256" key="4">
    <source>
        <dbReference type="ARBA" id="ARBA00022692"/>
    </source>
</evidence>
<evidence type="ECO:0000256" key="17">
    <source>
        <dbReference type="SAM" id="Phobius"/>
    </source>
</evidence>
<evidence type="ECO:0000256" key="6">
    <source>
        <dbReference type="ARBA" id="ARBA00022741"/>
    </source>
</evidence>
<name>A0A162R3A0_9CRUS</name>
<keyword evidence="11" id="KW-0325">Glycoprotein</keyword>
<dbReference type="PROSITE" id="PS00452">
    <property type="entry name" value="GUANYLATE_CYCLASE_1"/>
    <property type="match status" value="1"/>
</dbReference>
<dbReference type="PANTHER" id="PTHR11920">
    <property type="entry name" value="GUANYLYL CYCLASE"/>
    <property type="match status" value="1"/>
</dbReference>
<dbReference type="GO" id="GO:0007168">
    <property type="term" value="P:receptor guanylyl cyclase signaling pathway"/>
    <property type="evidence" value="ECO:0007669"/>
    <property type="project" value="TreeGrafter"/>
</dbReference>
<dbReference type="STRING" id="35525.A0A162R3A0"/>
<dbReference type="InterPro" id="IPR018297">
    <property type="entry name" value="A/G_cyclase_CS"/>
</dbReference>
<evidence type="ECO:0000256" key="7">
    <source>
        <dbReference type="ARBA" id="ARBA00022989"/>
    </source>
</evidence>
<evidence type="ECO:0000256" key="9">
    <source>
        <dbReference type="ARBA" id="ARBA00023136"/>
    </source>
</evidence>
<evidence type="ECO:0000256" key="2">
    <source>
        <dbReference type="ARBA" id="ARBA00004479"/>
    </source>
</evidence>
<dbReference type="InterPro" id="IPR028082">
    <property type="entry name" value="Peripla_BP_I"/>
</dbReference>
<dbReference type="Proteomes" id="UP000076858">
    <property type="component" value="Unassembled WGS sequence"/>
</dbReference>
<dbReference type="FunFam" id="1.10.510.10:FF:000420">
    <property type="entry name" value="Guanylate cyclase"/>
    <property type="match status" value="1"/>
</dbReference>
<dbReference type="GO" id="GO:0004672">
    <property type="term" value="F:protein kinase activity"/>
    <property type="evidence" value="ECO:0007669"/>
    <property type="project" value="InterPro"/>
</dbReference>
<feature type="domain" description="Protein kinase" evidence="18">
    <location>
        <begin position="782"/>
        <end position="1068"/>
    </location>
</feature>
<dbReference type="CDD" id="cd06370">
    <property type="entry name" value="PBP1_SAP_GC-like"/>
    <property type="match status" value="1"/>
</dbReference>
<dbReference type="Gene3D" id="3.30.70.1230">
    <property type="entry name" value="Nucleotide cyclase"/>
    <property type="match status" value="1"/>
</dbReference>
<sequence length="1393" mass="157040">MRIHTLADIDYHNMKIFWAPICISQVALLTGAYFLVKRGGRRAQNGCVGLYILAAVLLQLHSMFERFGWCDGVLKRFPRHYSDMSDGEKCSEIPEEGIDPIDHKDPFVRELGKRRLLPSKALRKIMINVIFFCLGLWTRSSQANPSIASFQFNANKTEPLNSISFDEAIKSAIKSCANIESIFHLIDPKWPDAPRSTNHKPIVPHGYSQSNYLISSELSAIDPKVPLTIGFLSSYQSSKMTLGAIPLAVEAVNKDPNLLPGRRLKFVAADIGNPVGNDGLTALAIRRMTEMRDNNLTIAFIGPDGHHCADEALVAAAWNLPIITHKCSEKRLSDMPQTYFTFARTIPLASKISKPVMALLQNFGWNRILIIVGKRNEWIQIKDAIQVSARDKRIEVIDVIYLDDHSPAQVETINTIAESTFQRTRIYLFIGQDIALIHFVKALHGLGVLASGDYMVISIDDFAFNPEPNAQYTNRNHLDSYLTSVKTIDEIQAFRSVLKVTSSHPRNPNARQVHHKLLFFTKLNTLFYHRKMLAKMKEYSSRPPFCVSYRPTIFDDIEVPFYAYHAYDAVMLYAQALTESLRDGYDPRNGTNIVERIRSRVYHSVLGYDVFIDSNGDAEGNYTVFSMLPFHGKRSGGSTSYDVSNYVMQPVGYFQYNTGNMSPKDFPVFLYFNSSRPIDWIGFGPPVPESSCGFAREKWVRLATPDWRSVVCTVSGVVFIVTIGFASRHYCYAYKLACLLWKVDTREIIITASPADITDTPDRYVARSLTGHHGRNNNNSNDEDKGLLGKENSSVCDQGIKRFYTRTGSYKGNVVAIKTIRTKSFSFTNNVRKELKQMSALRHENVVSFMGVSVENGSISILTAYCARGSLEDILKYPDFKLDTFFIASLVTDLIKGMIFLHESEIVSHGNLKSSNCLVDSRWVLQITNFGLHELKAFSNDAQKKAKCAKRLLWKAPELFRNPNSPPRGTQKGDVFAFGIILYEIFGRKGPWGDLLDTMSPTDIVERLAHPERFSSKFFRPPVSLLNCKEYIIRCMQDCWHETPEMRPNFKSIRSRLKEMEAGLNPNIFDSFMIMNEKYTYNLEGLVQERTDQLVEEKKKTEALLHSVLPKSVVESLKRGEPVKAESFDSVTIYFSDIVGFTSLSAVSTPLQVVGLLNELYTLFDSILENYDAYKVETIGDAYMVASGLPIRNRDYHAAEIASLALHLLSEIRNFRIRHRPGETLKLRIGIHSGPCVAGVVGLKMPRYCLFGDTVNTASRMESTGQALRIHISAATKELLDRLGGFVIEERGLTSIRGKGEMMTYWLDGEESWRAGRRRPSTVKREVRATAQPADADPQIGPQKPTMLGDAPYVSKVDHSDSSIINIREKFSNDVHISVDSVTNNSFSNLWLG</sequence>
<evidence type="ECO:0000256" key="14">
    <source>
        <dbReference type="RuleBase" id="RU000405"/>
    </source>
</evidence>
<dbReference type="Gene3D" id="1.10.510.10">
    <property type="entry name" value="Transferase(Phosphotransferase) domain 1"/>
    <property type="match status" value="1"/>
</dbReference>
<keyword evidence="6" id="KW-0547">Nucleotide-binding</keyword>
<dbReference type="EC" id="4.6.1.2" evidence="3 15"/>
<keyword evidence="13 15" id="KW-0141">cGMP biosynthesis</keyword>
<comment type="subcellular location">
    <subcellularLocation>
        <location evidence="2">Membrane</location>
        <topology evidence="2">Single-pass type I membrane protein</topology>
    </subcellularLocation>
</comment>
<dbReference type="GO" id="GO:0005886">
    <property type="term" value="C:plasma membrane"/>
    <property type="evidence" value="ECO:0007669"/>
    <property type="project" value="TreeGrafter"/>
</dbReference>
<evidence type="ECO:0000259" key="18">
    <source>
        <dbReference type="PROSITE" id="PS50011"/>
    </source>
</evidence>
<keyword evidence="21" id="KW-1185">Reference proteome</keyword>
<dbReference type="Pfam" id="PF07714">
    <property type="entry name" value="PK_Tyr_Ser-Thr"/>
    <property type="match status" value="1"/>
</dbReference>
<dbReference type="InterPro" id="IPR001828">
    <property type="entry name" value="ANF_lig-bd_rcpt"/>
</dbReference>
<dbReference type="InterPro" id="IPR050401">
    <property type="entry name" value="Cyclic_nucleotide_synthase"/>
</dbReference>
<dbReference type="PROSITE" id="PS50011">
    <property type="entry name" value="PROTEIN_KINASE_DOM"/>
    <property type="match status" value="1"/>
</dbReference>
<accession>A0A162R3A0</accession>
<reference evidence="20 21" key="1">
    <citation type="submission" date="2016-03" db="EMBL/GenBank/DDBJ databases">
        <title>EvidentialGene: Evidence-directed Construction of Genes on Genomes.</title>
        <authorList>
            <person name="Gilbert D.G."/>
            <person name="Choi J.-H."/>
            <person name="Mockaitis K."/>
            <person name="Colbourne J."/>
            <person name="Pfrender M."/>
        </authorList>
    </citation>
    <scope>NUCLEOTIDE SEQUENCE [LARGE SCALE GENOMIC DNA]</scope>
    <source>
        <strain evidence="20 21">Xinb3</strain>
        <tissue evidence="20">Complete organism</tissue>
    </source>
</reference>
<feature type="domain" description="Guanylate cyclase" evidence="19">
    <location>
        <begin position="1132"/>
        <end position="1262"/>
    </location>
</feature>
<dbReference type="SUPFAM" id="SSF53822">
    <property type="entry name" value="Periplasmic binding protein-like I"/>
    <property type="match status" value="1"/>
</dbReference>
<dbReference type="InterPro" id="IPR000719">
    <property type="entry name" value="Prot_kinase_dom"/>
</dbReference>
<dbReference type="InterPro" id="IPR001245">
    <property type="entry name" value="Ser-Thr/Tyr_kinase_cat_dom"/>
</dbReference>
<evidence type="ECO:0000256" key="10">
    <source>
        <dbReference type="ARBA" id="ARBA00023170"/>
    </source>
</evidence>
<evidence type="ECO:0000256" key="3">
    <source>
        <dbReference type="ARBA" id="ARBA00012202"/>
    </source>
</evidence>
<comment type="catalytic activity">
    <reaction evidence="1 15">
        <text>GTP = 3',5'-cyclic GMP + diphosphate</text>
        <dbReference type="Rhea" id="RHEA:13665"/>
        <dbReference type="ChEBI" id="CHEBI:33019"/>
        <dbReference type="ChEBI" id="CHEBI:37565"/>
        <dbReference type="ChEBI" id="CHEBI:57746"/>
        <dbReference type="EC" id="4.6.1.2"/>
    </reaction>
</comment>
<dbReference type="GO" id="GO:0005525">
    <property type="term" value="F:GTP binding"/>
    <property type="evidence" value="ECO:0007669"/>
    <property type="project" value="UniProtKB-KW"/>
</dbReference>
<organism evidence="20 21">
    <name type="scientific">Daphnia magna</name>
    <dbReference type="NCBI Taxonomy" id="35525"/>
    <lineage>
        <taxon>Eukaryota</taxon>
        <taxon>Metazoa</taxon>
        <taxon>Ecdysozoa</taxon>
        <taxon>Arthropoda</taxon>
        <taxon>Crustacea</taxon>
        <taxon>Branchiopoda</taxon>
        <taxon>Diplostraca</taxon>
        <taxon>Cladocera</taxon>
        <taxon>Anomopoda</taxon>
        <taxon>Daphniidae</taxon>
        <taxon>Daphnia</taxon>
    </lineage>
</organism>
<dbReference type="SMART" id="SM00044">
    <property type="entry name" value="CYCc"/>
    <property type="match status" value="1"/>
</dbReference>
<dbReference type="InterPro" id="IPR001054">
    <property type="entry name" value="A/G_cyclase"/>
</dbReference>
<dbReference type="SUPFAM" id="SSF55073">
    <property type="entry name" value="Nucleotide cyclase"/>
    <property type="match status" value="1"/>
</dbReference>
<dbReference type="Pfam" id="PF01094">
    <property type="entry name" value="ANF_receptor"/>
    <property type="match status" value="1"/>
</dbReference>
<evidence type="ECO:0000256" key="8">
    <source>
        <dbReference type="ARBA" id="ARBA00023134"/>
    </source>
</evidence>
<evidence type="ECO:0000256" key="5">
    <source>
        <dbReference type="ARBA" id="ARBA00022729"/>
    </source>
</evidence>
<evidence type="ECO:0000256" key="12">
    <source>
        <dbReference type="ARBA" id="ARBA00023239"/>
    </source>
</evidence>
<evidence type="ECO:0000256" key="11">
    <source>
        <dbReference type="ARBA" id="ARBA00023180"/>
    </source>
</evidence>
<keyword evidence="9 17" id="KW-0472">Membrane</keyword>
<keyword evidence="7 17" id="KW-1133">Transmembrane helix</keyword>
<keyword evidence="5" id="KW-0732">Signal</keyword>
<evidence type="ECO:0000256" key="15">
    <source>
        <dbReference type="RuleBase" id="RU003431"/>
    </source>
</evidence>
<feature type="region of interest" description="Disordered" evidence="16">
    <location>
        <begin position="768"/>
        <end position="790"/>
    </location>
</feature>
<keyword evidence="8" id="KW-0342">GTP-binding</keyword>
<keyword evidence="10" id="KW-0675">Receptor</keyword>
<dbReference type="OrthoDB" id="1890790at2759"/>
<dbReference type="GO" id="GO:0001653">
    <property type="term" value="F:peptide receptor activity"/>
    <property type="evidence" value="ECO:0007669"/>
    <property type="project" value="TreeGrafter"/>
</dbReference>
<dbReference type="SUPFAM" id="SSF56112">
    <property type="entry name" value="Protein kinase-like (PK-like)"/>
    <property type="match status" value="1"/>
</dbReference>
<dbReference type="CDD" id="cd07302">
    <property type="entry name" value="CHD"/>
    <property type="match status" value="1"/>
</dbReference>